<dbReference type="PRINTS" id="PR00337">
    <property type="entry name" value="LEUILEVALBP"/>
</dbReference>
<dbReference type="InterPro" id="IPR000709">
    <property type="entry name" value="Leu_Ile_Val-bd"/>
</dbReference>
<dbReference type="PANTHER" id="PTHR47628:SF1">
    <property type="entry name" value="ALIPHATIC AMIDASE EXPRESSION-REGULATING PROTEIN"/>
    <property type="match status" value="1"/>
</dbReference>
<dbReference type="PROSITE" id="PS51318">
    <property type="entry name" value="TAT"/>
    <property type="match status" value="1"/>
</dbReference>
<dbReference type="InterPro" id="IPR028082">
    <property type="entry name" value="Peripla_BP_I"/>
</dbReference>
<dbReference type="PANTHER" id="PTHR47628">
    <property type="match status" value="1"/>
</dbReference>
<evidence type="ECO:0000313" key="2">
    <source>
        <dbReference type="Proteomes" id="UP000189935"/>
    </source>
</evidence>
<dbReference type="Pfam" id="PF13433">
    <property type="entry name" value="Peripla_BP_5"/>
    <property type="match status" value="1"/>
</dbReference>
<organism evidence="1 2">
    <name type="scientific">Bradyrhizobium lablabi</name>
    <dbReference type="NCBI Taxonomy" id="722472"/>
    <lineage>
        <taxon>Bacteria</taxon>
        <taxon>Pseudomonadati</taxon>
        <taxon>Pseudomonadota</taxon>
        <taxon>Alphaproteobacteria</taxon>
        <taxon>Hyphomicrobiales</taxon>
        <taxon>Nitrobacteraceae</taxon>
        <taxon>Bradyrhizobium</taxon>
    </lineage>
</organism>
<dbReference type="OrthoDB" id="9803275at2"/>
<evidence type="ECO:0000313" key="1">
    <source>
        <dbReference type="EMBL" id="SHK80149.1"/>
    </source>
</evidence>
<dbReference type="CDD" id="cd06357">
    <property type="entry name" value="PBP1_AmiC"/>
    <property type="match status" value="1"/>
</dbReference>
<dbReference type="GO" id="GO:0006865">
    <property type="term" value="P:amino acid transport"/>
    <property type="evidence" value="ECO:0007669"/>
    <property type="project" value="InterPro"/>
</dbReference>
<dbReference type="InterPro" id="IPR006311">
    <property type="entry name" value="TAT_signal"/>
</dbReference>
<dbReference type="AlphaFoldDB" id="A0A1M6VFC3"/>
<proteinExistence type="predicted"/>
<accession>A0A1M6VFC3</accession>
<dbReference type="EMBL" id="LT670844">
    <property type="protein sequence ID" value="SHK80149.1"/>
    <property type="molecule type" value="Genomic_DNA"/>
</dbReference>
<dbReference type="Proteomes" id="UP000189935">
    <property type="component" value="Chromosome I"/>
</dbReference>
<dbReference type="Gene3D" id="3.40.50.2300">
    <property type="match status" value="2"/>
</dbReference>
<dbReference type="GO" id="GO:0033218">
    <property type="term" value="F:amide binding"/>
    <property type="evidence" value="ECO:0007669"/>
    <property type="project" value="InterPro"/>
</dbReference>
<name>A0A1M6VFC3_9BRAD</name>
<dbReference type="SUPFAM" id="SSF53822">
    <property type="entry name" value="Periplasmic binding protein-like I"/>
    <property type="match status" value="1"/>
</dbReference>
<dbReference type="InterPro" id="IPR039570">
    <property type="entry name" value="AmiC_PBP1"/>
</dbReference>
<dbReference type="RefSeq" id="WP_079541042.1">
    <property type="nucleotide sequence ID" value="NZ_LT670844.1"/>
</dbReference>
<gene>
    <name evidence="1" type="ORF">SAMN05444159_4217</name>
</gene>
<reference evidence="1 2" key="1">
    <citation type="submission" date="2016-11" db="EMBL/GenBank/DDBJ databases">
        <authorList>
            <person name="Jaros S."/>
            <person name="Januszkiewicz K."/>
            <person name="Wedrychowicz H."/>
        </authorList>
    </citation>
    <scope>NUCLEOTIDE SEQUENCE [LARGE SCALE GENOMIC DNA]</scope>
    <source>
        <strain evidence="1 2">GAS499</strain>
    </source>
</reference>
<protein>
    <submittedName>
        <fullName evidence="1">Amino acid/amide ABC transporter substrate-binding protein, HAAT family</fullName>
    </submittedName>
</protein>
<sequence>MSIDRRKFLKGSVLATTGALASPYIIISSPVRAAGTVNVGVLFSLTGGLSIIEKSLHDATLMAISEINAAGGVKGMQISAVVEDGASDPKTYNEKASKLVIQDKVPTVFGSYTSASRKAVLPVFEKRNNLYFYPTYYEGFECSKNVVYTGAVPNQQLSNFIPWIIKTLGKKKFFIVGSNYIYPREMAKVSKILIEKNGGEWIADEYLELGHSEWGSMVNKIKGSGCDVVLSNVVGDSVVAFYREYKNQGLTHDKLPICATVTSEIEIAAMGPEYAVGSFTSFPYFQAIDTDRNKAFVERYRAFVKDPKAVTHHALESSYFQVFLWKQAVEKAAEITPTAIRDAVKGQEFDAPNGHVKIDPDNLHTYLTPRIAQWLPDGQGKIIDAYKEPTIPLPYVAYGETESNLFCTAKGLDTSKLKI</sequence>